<evidence type="ECO:0000313" key="1">
    <source>
        <dbReference type="EMBL" id="KAB7496116.1"/>
    </source>
</evidence>
<gene>
    <name evidence="1" type="ORF">Anas_10966</name>
</gene>
<reference evidence="1 2" key="1">
    <citation type="journal article" date="2019" name="PLoS Biol.">
        <title>Sex chromosomes control vertical transmission of feminizing Wolbachia symbionts in an isopod.</title>
        <authorList>
            <person name="Becking T."/>
            <person name="Chebbi M.A."/>
            <person name="Giraud I."/>
            <person name="Moumen B."/>
            <person name="Laverre T."/>
            <person name="Caubet Y."/>
            <person name="Peccoud J."/>
            <person name="Gilbert C."/>
            <person name="Cordaux R."/>
        </authorList>
    </citation>
    <scope>NUCLEOTIDE SEQUENCE [LARGE SCALE GENOMIC DNA]</scope>
    <source>
        <strain evidence="1">ANa2</strain>
        <tissue evidence="1">Whole body excluding digestive tract and cuticle</tissue>
    </source>
</reference>
<dbReference type="Proteomes" id="UP000326759">
    <property type="component" value="Unassembled WGS sequence"/>
</dbReference>
<proteinExistence type="predicted"/>
<comment type="caution">
    <text evidence="1">The sequence shown here is derived from an EMBL/GenBank/DDBJ whole genome shotgun (WGS) entry which is preliminary data.</text>
</comment>
<dbReference type="AlphaFoldDB" id="A0A5N5SPZ1"/>
<name>A0A5N5SPZ1_9CRUS</name>
<protein>
    <submittedName>
        <fullName evidence="1">Uncharacterized protein</fullName>
    </submittedName>
</protein>
<sequence length="100" mass="11683">MKNNKQSTLYLVYVLNGCKLNYKMKLTYLLVIFLICLSVFSEISGMPANAEENNNKLNKKKKLNKKCYRFALTEFVKKVLRTSCRGRLGKKKKYTGFDKQ</sequence>
<keyword evidence="2" id="KW-1185">Reference proteome</keyword>
<evidence type="ECO:0000313" key="2">
    <source>
        <dbReference type="Proteomes" id="UP000326759"/>
    </source>
</evidence>
<organism evidence="1 2">
    <name type="scientific">Armadillidium nasatum</name>
    <dbReference type="NCBI Taxonomy" id="96803"/>
    <lineage>
        <taxon>Eukaryota</taxon>
        <taxon>Metazoa</taxon>
        <taxon>Ecdysozoa</taxon>
        <taxon>Arthropoda</taxon>
        <taxon>Crustacea</taxon>
        <taxon>Multicrustacea</taxon>
        <taxon>Malacostraca</taxon>
        <taxon>Eumalacostraca</taxon>
        <taxon>Peracarida</taxon>
        <taxon>Isopoda</taxon>
        <taxon>Oniscidea</taxon>
        <taxon>Crinocheta</taxon>
        <taxon>Armadillidiidae</taxon>
        <taxon>Armadillidium</taxon>
    </lineage>
</organism>
<accession>A0A5N5SPZ1</accession>
<dbReference type="EMBL" id="SEYY01021735">
    <property type="protein sequence ID" value="KAB7496116.1"/>
    <property type="molecule type" value="Genomic_DNA"/>
</dbReference>
<dbReference type="OrthoDB" id="10588812at2759"/>